<evidence type="ECO:0000313" key="8">
    <source>
        <dbReference type="EMBL" id="GKT28812.1"/>
    </source>
</evidence>
<keyword evidence="9" id="KW-1185">Reference proteome</keyword>
<comment type="caution">
    <text evidence="8">The sequence shown here is derived from an EMBL/GenBank/DDBJ whole genome shotgun (WGS) entry which is preliminary data.</text>
</comment>
<keyword evidence="4" id="KW-0539">Nucleus</keyword>
<feature type="compositionally biased region" description="Basic and acidic residues" evidence="6">
    <location>
        <begin position="262"/>
        <end position="273"/>
    </location>
</feature>
<evidence type="ECO:0000256" key="5">
    <source>
        <dbReference type="ARBA" id="ARBA00023254"/>
    </source>
</evidence>
<name>A0ABQ5KA68_9EUKA</name>
<comment type="subcellular location">
    <subcellularLocation>
        <location evidence="2">Chromosome</location>
    </subcellularLocation>
    <subcellularLocation>
        <location evidence="1">Nucleus</location>
    </subcellularLocation>
</comment>
<dbReference type="SUPFAM" id="SSF56019">
    <property type="entry name" value="The spindle assembly checkpoint protein mad2"/>
    <property type="match status" value="1"/>
</dbReference>
<dbReference type="EMBL" id="BQXS01000484">
    <property type="protein sequence ID" value="GKT28812.1"/>
    <property type="molecule type" value="Genomic_DNA"/>
</dbReference>
<evidence type="ECO:0000256" key="2">
    <source>
        <dbReference type="ARBA" id="ARBA00004286"/>
    </source>
</evidence>
<evidence type="ECO:0000313" key="9">
    <source>
        <dbReference type="Proteomes" id="UP001057375"/>
    </source>
</evidence>
<dbReference type="Gene3D" id="3.30.900.10">
    <property type="entry name" value="HORMA domain"/>
    <property type="match status" value="2"/>
</dbReference>
<dbReference type="InterPro" id="IPR003511">
    <property type="entry name" value="HORMA_dom"/>
</dbReference>
<feature type="region of interest" description="Disordered" evidence="6">
    <location>
        <begin position="252"/>
        <end position="273"/>
    </location>
</feature>
<organism evidence="8 9">
    <name type="scientific">Aduncisulcus paluster</name>
    <dbReference type="NCBI Taxonomy" id="2918883"/>
    <lineage>
        <taxon>Eukaryota</taxon>
        <taxon>Metamonada</taxon>
        <taxon>Carpediemonas-like organisms</taxon>
        <taxon>Aduncisulcus</taxon>
    </lineage>
</organism>
<feature type="domain" description="HORMA" evidence="7">
    <location>
        <begin position="1"/>
        <end position="241"/>
    </location>
</feature>
<proteinExistence type="predicted"/>
<dbReference type="InterPro" id="IPR051294">
    <property type="entry name" value="HORMA_MeioticProgression"/>
</dbReference>
<dbReference type="PROSITE" id="PS50815">
    <property type="entry name" value="HORMA"/>
    <property type="match status" value="1"/>
</dbReference>
<evidence type="ECO:0000256" key="4">
    <source>
        <dbReference type="ARBA" id="ARBA00023242"/>
    </source>
</evidence>
<evidence type="ECO:0000256" key="1">
    <source>
        <dbReference type="ARBA" id="ARBA00004123"/>
    </source>
</evidence>
<sequence length="273" mass="30192">MKQAMKSSLRSKVVNSTSGIFPEDAFKEVNIGGAKIKTLKAVSDDTHQMIKYLEKGIFPEDAFKEVNIGGAKIKTLKAVSDDTHQMIKYLEKAYTMTITYSDDDIPKIDVVVNSKSAKSGKRRSSRSSPALAEFSRSSVKGETVSLLRTLISIMDGLPPILTERHIQLRLSYTDDTPDDYEPPFFQPVPTKIAKMHFQTPQTMTQISSDTAGKQELSEEEVVVNTFLGKVSTPHHAVNVCLITADDAISLDDREGMSGSLDESEKFPIGKDRE</sequence>
<dbReference type="Pfam" id="PF02301">
    <property type="entry name" value="HORMA"/>
    <property type="match status" value="1"/>
</dbReference>
<evidence type="ECO:0000259" key="7">
    <source>
        <dbReference type="PROSITE" id="PS50815"/>
    </source>
</evidence>
<keyword evidence="3" id="KW-0158">Chromosome</keyword>
<dbReference type="InterPro" id="IPR036570">
    <property type="entry name" value="HORMA_dom_sf"/>
</dbReference>
<dbReference type="PANTHER" id="PTHR48225:SF7">
    <property type="entry name" value="MEIOSIS-SPECIFIC PROTEIN HOP1"/>
    <property type="match status" value="1"/>
</dbReference>
<protein>
    <recommendedName>
        <fullName evidence="7">HORMA domain-containing protein</fullName>
    </recommendedName>
</protein>
<accession>A0ABQ5KA68</accession>
<keyword evidence="5" id="KW-0469">Meiosis</keyword>
<reference evidence="8" key="1">
    <citation type="submission" date="2022-03" db="EMBL/GenBank/DDBJ databases">
        <title>Draft genome sequence of Aduncisulcus paluster, a free-living microaerophilic Fornicata.</title>
        <authorList>
            <person name="Yuyama I."/>
            <person name="Kume K."/>
            <person name="Tamura T."/>
            <person name="Inagaki Y."/>
            <person name="Hashimoto T."/>
        </authorList>
    </citation>
    <scope>NUCLEOTIDE SEQUENCE</scope>
    <source>
        <strain evidence="8">NY0171</strain>
    </source>
</reference>
<evidence type="ECO:0000256" key="6">
    <source>
        <dbReference type="SAM" id="MobiDB-lite"/>
    </source>
</evidence>
<gene>
    <name evidence="8" type="ORF">ADUPG1_000880</name>
</gene>
<dbReference type="Proteomes" id="UP001057375">
    <property type="component" value="Unassembled WGS sequence"/>
</dbReference>
<evidence type="ECO:0000256" key="3">
    <source>
        <dbReference type="ARBA" id="ARBA00022454"/>
    </source>
</evidence>
<dbReference type="PANTHER" id="PTHR48225">
    <property type="entry name" value="HORMA DOMAIN-CONTAINING PROTEIN 1"/>
    <property type="match status" value="1"/>
</dbReference>